<dbReference type="AlphaFoldDB" id="A0A326U022"/>
<dbReference type="Gene3D" id="3.40.50.1110">
    <property type="entry name" value="SGNH hydrolase"/>
    <property type="match status" value="1"/>
</dbReference>
<evidence type="ECO:0000259" key="2">
    <source>
        <dbReference type="Pfam" id="PF21181"/>
    </source>
</evidence>
<dbReference type="OrthoDB" id="5624617at2"/>
<evidence type="ECO:0000259" key="1">
    <source>
        <dbReference type="Pfam" id="PF13472"/>
    </source>
</evidence>
<dbReference type="RefSeq" id="WP_111325655.1">
    <property type="nucleotide sequence ID" value="NZ_BIFX01000002.1"/>
</dbReference>
<evidence type="ECO:0000313" key="3">
    <source>
        <dbReference type="EMBL" id="PZW22488.1"/>
    </source>
</evidence>
<feature type="domain" description="SsfX3-like N-terminal" evidence="2">
    <location>
        <begin position="12"/>
        <end position="140"/>
    </location>
</feature>
<proteinExistence type="predicted"/>
<protein>
    <submittedName>
        <fullName evidence="3">Lysophospholipase L1-like esterase</fullName>
    </submittedName>
</protein>
<accession>A0A326U022</accession>
<dbReference type="Pfam" id="PF13472">
    <property type="entry name" value="Lipase_GDSL_2"/>
    <property type="match status" value="1"/>
</dbReference>
<comment type="caution">
    <text evidence="3">The sequence shown here is derived from an EMBL/GenBank/DDBJ whole genome shotgun (WGS) entry which is preliminary data.</text>
</comment>
<dbReference type="Pfam" id="PF21181">
    <property type="entry name" value="SsfX3_N"/>
    <property type="match status" value="1"/>
</dbReference>
<keyword evidence="4" id="KW-1185">Reference proteome</keyword>
<dbReference type="SUPFAM" id="SSF52266">
    <property type="entry name" value="SGNH hydrolase"/>
    <property type="match status" value="1"/>
</dbReference>
<evidence type="ECO:0000313" key="4">
    <source>
        <dbReference type="Proteomes" id="UP000248806"/>
    </source>
</evidence>
<dbReference type="EMBL" id="QKUF01000032">
    <property type="protein sequence ID" value="PZW22488.1"/>
    <property type="molecule type" value="Genomic_DNA"/>
</dbReference>
<sequence length="361" mass="40064">MVQRIAPDDPRLTYEGSISLLKTPQWVAPWRIPYQEAPLFFPNGYGKTGIPSGVGRAAMPSGVRIVLKSDTTLLAGTFEADPPPSTLREPAEIPRLDLSINGILWETIEQGDTGSFQFLNLPAGEKTLALWLPHYNQFRLCSLQISDGATLEPVHDTRPRWLIFGDSTTQGRGAASPSQIWPALFARSCGFHLVSLAMGDGCHLQVMFARLMRDLDADLLTICVGGNIYERGSLNAYSFRSALIGFIQIVREKHPETPFVVISPIYTPSLEQRPGPGGLSFQGIREEIQTALAILREAGDRHVYYLDGRTLFGPEHVHLFLPEKGDLLHPGAEGYRACALNFEEWYCTHIAPFYAFPSRKV</sequence>
<dbReference type="InterPro" id="IPR036514">
    <property type="entry name" value="SGNH_hydro_sf"/>
</dbReference>
<name>A0A326U022_THEHA</name>
<dbReference type="InterPro" id="IPR013830">
    <property type="entry name" value="SGNH_hydro"/>
</dbReference>
<dbReference type="InterPro" id="IPR048977">
    <property type="entry name" value="SsfX3-like_N"/>
</dbReference>
<feature type="domain" description="SGNH hydrolase-type esterase" evidence="1">
    <location>
        <begin position="163"/>
        <end position="337"/>
    </location>
</feature>
<dbReference type="Proteomes" id="UP000248806">
    <property type="component" value="Unassembled WGS sequence"/>
</dbReference>
<gene>
    <name evidence="3" type="ORF">EI42_05394</name>
</gene>
<reference evidence="3 4" key="1">
    <citation type="submission" date="2018-06" db="EMBL/GenBank/DDBJ databases">
        <title>Genomic Encyclopedia of Archaeal and Bacterial Type Strains, Phase II (KMG-II): from individual species to whole genera.</title>
        <authorList>
            <person name="Goeker M."/>
        </authorList>
    </citation>
    <scope>NUCLEOTIDE SEQUENCE [LARGE SCALE GENOMIC DNA]</scope>
    <source>
        <strain evidence="3 4">ATCC BAA-1881</strain>
    </source>
</reference>
<organism evidence="3 4">
    <name type="scientific">Thermosporothrix hazakensis</name>
    <dbReference type="NCBI Taxonomy" id="644383"/>
    <lineage>
        <taxon>Bacteria</taxon>
        <taxon>Bacillati</taxon>
        <taxon>Chloroflexota</taxon>
        <taxon>Ktedonobacteria</taxon>
        <taxon>Ktedonobacterales</taxon>
        <taxon>Thermosporotrichaceae</taxon>
        <taxon>Thermosporothrix</taxon>
    </lineage>
</organism>
<dbReference type="Gene3D" id="2.60.120.260">
    <property type="entry name" value="Galactose-binding domain-like"/>
    <property type="match status" value="1"/>
</dbReference>